<sequence length="80" mass="9368">MKQLKMYLTWPIIFIACWYFFNFTVAAVVGLLYLHVMMLLLANLLDKYKEALAKIAEHITKKEGFHNETLKNLFTGEDLV</sequence>
<evidence type="ECO:0000313" key="2">
    <source>
        <dbReference type="EMBL" id="OGH88506.1"/>
    </source>
</evidence>
<feature type="transmembrane region" description="Helical" evidence="1">
    <location>
        <begin position="12"/>
        <end position="45"/>
    </location>
</feature>
<reference evidence="2 3" key="1">
    <citation type="journal article" date="2016" name="Nat. Commun.">
        <title>Thousands of microbial genomes shed light on interconnected biogeochemical processes in an aquifer system.</title>
        <authorList>
            <person name="Anantharaman K."/>
            <person name="Brown C.T."/>
            <person name="Hug L.A."/>
            <person name="Sharon I."/>
            <person name="Castelle C.J."/>
            <person name="Probst A.J."/>
            <person name="Thomas B.C."/>
            <person name="Singh A."/>
            <person name="Wilkins M.J."/>
            <person name="Karaoz U."/>
            <person name="Brodie E.L."/>
            <person name="Williams K.H."/>
            <person name="Hubbard S.S."/>
            <person name="Banfield J.F."/>
        </authorList>
    </citation>
    <scope>NUCLEOTIDE SEQUENCE [LARGE SCALE GENOMIC DNA]</scope>
</reference>
<name>A0A1F6NX52_9BACT</name>
<evidence type="ECO:0000313" key="3">
    <source>
        <dbReference type="Proteomes" id="UP000177907"/>
    </source>
</evidence>
<dbReference type="Proteomes" id="UP000177907">
    <property type="component" value="Unassembled WGS sequence"/>
</dbReference>
<dbReference type="AlphaFoldDB" id="A0A1F6NX52"/>
<dbReference type="STRING" id="1798704.A3J93_04555"/>
<proteinExistence type="predicted"/>
<protein>
    <submittedName>
        <fullName evidence="2">Uncharacterized protein</fullName>
    </submittedName>
</protein>
<gene>
    <name evidence="2" type="ORF">A3J93_04555</name>
</gene>
<dbReference type="EMBL" id="MFQZ01000002">
    <property type="protein sequence ID" value="OGH88506.1"/>
    <property type="molecule type" value="Genomic_DNA"/>
</dbReference>
<evidence type="ECO:0000256" key="1">
    <source>
        <dbReference type="SAM" id="Phobius"/>
    </source>
</evidence>
<dbReference type="PROSITE" id="PS51257">
    <property type="entry name" value="PROKAR_LIPOPROTEIN"/>
    <property type="match status" value="1"/>
</dbReference>
<accession>A0A1F6NX52</accession>
<keyword evidence="1" id="KW-0812">Transmembrane</keyword>
<organism evidence="2 3">
    <name type="scientific">Candidatus Magasanikbacteria bacterium RIFOXYC2_FULL_42_28</name>
    <dbReference type="NCBI Taxonomy" id="1798704"/>
    <lineage>
        <taxon>Bacteria</taxon>
        <taxon>Candidatus Magasanikiibacteriota</taxon>
    </lineage>
</organism>
<comment type="caution">
    <text evidence="2">The sequence shown here is derived from an EMBL/GenBank/DDBJ whole genome shotgun (WGS) entry which is preliminary data.</text>
</comment>
<keyword evidence="1" id="KW-0472">Membrane</keyword>
<keyword evidence="1" id="KW-1133">Transmembrane helix</keyword>